<feature type="signal peptide" evidence="2">
    <location>
        <begin position="1"/>
        <end position="22"/>
    </location>
</feature>
<dbReference type="AlphaFoldDB" id="A0A411WIX1"/>
<dbReference type="Gene3D" id="3.30.1660.10">
    <property type="entry name" value="Flavin-binding protein dodecin"/>
    <property type="match status" value="1"/>
</dbReference>
<dbReference type="KEGG" id="prag:EKN56_06730"/>
<evidence type="ECO:0000256" key="2">
    <source>
        <dbReference type="SAM" id="SignalP"/>
    </source>
</evidence>
<proteinExistence type="predicted"/>
<evidence type="ECO:0000313" key="5">
    <source>
        <dbReference type="Proteomes" id="UP000293154"/>
    </source>
</evidence>
<dbReference type="InterPro" id="IPR025543">
    <property type="entry name" value="Dodecin-like"/>
</dbReference>
<name>A0A411WIX1_9GAMM</name>
<organism evidence="4 5">
    <name type="scientific">Limnobaculum zhutongyuii</name>
    <dbReference type="NCBI Taxonomy" id="2498113"/>
    <lineage>
        <taxon>Bacteria</taxon>
        <taxon>Pseudomonadati</taxon>
        <taxon>Pseudomonadota</taxon>
        <taxon>Gammaproteobacteria</taxon>
        <taxon>Enterobacterales</taxon>
        <taxon>Budviciaceae</taxon>
        <taxon>Limnobaculum</taxon>
    </lineage>
</organism>
<dbReference type="InterPro" id="IPR036275">
    <property type="entry name" value="YdgH-like_sf"/>
</dbReference>
<feature type="chain" id="PRO_5019222619" evidence="2">
    <location>
        <begin position="23"/>
        <end position="90"/>
    </location>
</feature>
<keyword evidence="5" id="KW-1185">Reference proteome</keyword>
<dbReference type="InterPro" id="IPR051096">
    <property type="entry name" value="BhsA/McbA_stress_biofilm_assoc"/>
</dbReference>
<dbReference type="RefSeq" id="WP_130591068.1">
    <property type="nucleotide sequence ID" value="NZ_CP034752.1"/>
</dbReference>
<dbReference type="Proteomes" id="UP000293154">
    <property type="component" value="Chromosome"/>
</dbReference>
<reference evidence="4 5" key="1">
    <citation type="submission" date="2019-03" db="EMBL/GenBank/DDBJ databases">
        <title>Pragia sp. nov. isolated from the gut tract of Carduelis flavirostris.</title>
        <authorList>
            <person name="Ge Y."/>
        </authorList>
    </citation>
    <scope>NUCLEOTIDE SEQUENCE [LARGE SCALE GENOMIC DNA]</scope>
    <source>
        <strain evidence="4 5">CF-458</strain>
    </source>
</reference>
<protein>
    <submittedName>
        <fullName evidence="4">DUF1471 domain-containing protein</fullName>
    </submittedName>
</protein>
<accession>A0A411WIX1</accession>
<dbReference type="InterPro" id="IPR010854">
    <property type="entry name" value="YdgH/BhsA/McbA-like_dom"/>
</dbReference>
<keyword evidence="1 2" id="KW-0732">Signal</keyword>
<dbReference type="OrthoDB" id="6520115at2"/>
<dbReference type="PANTHER" id="PTHR34156">
    <property type="entry name" value="OUTER MEMBRANE PROTEIN-RELATED-RELATED"/>
    <property type="match status" value="1"/>
</dbReference>
<evidence type="ECO:0000256" key="1">
    <source>
        <dbReference type="ARBA" id="ARBA00022729"/>
    </source>
</evidence>
<evidence type="ECO:0000259" key="3">
    <source>
        <dbReference type="Pfam" id="PF07338"/>
    </source>
</evidence>
<dbReference type="PANTHER" id="PTHR34156:SF9">
    <property type="entry name" value="SECRETED PROTEIN"/>
    <property type="match status" value="1"/>
</dbReference>
<dbReference type="EMBL" id="CP034752">
    <property type="protein sequence ID" value="QBH96116.1"/>
    <property type="molecule type" value="Genomic_DNA"/>
</dbReference>
<evidence type="ECO:0000313" key="4">
    <source>
        <dbReference type="EMBL" id="QBH96116.1"/>
    </source>
</evidence>
<dbReference type="SUPFAM" id="SSF159871">
    <property type="entry name" value="YdgH-like"/>
    <property type="match status" value="1"/>
</dbReference>
<gene>
    <name evidence="4" type="ORF">EKN56_06730</name>
</gene>
<dbReference type="Pfam" id="PF07338">
    <property type="entry name" value="YdgH_BhsA-like"/>
    <property type="match status" value="1"/>
</dbReference>
<feature type="domain" description="YdgH/BhsA/McbA-like" evidence="3">
    <location>
        <begin position="36"/>
        <end position="90"/>
    </location>
</feature>
<sequence>MKVFNALIITLAASFFSLSAFAATEITQEQAKANNYEKIGVVDVTKKVTQSPTDISEALSKLADEKGGKYFVIIAEGGNNEVHASADVYK</sequence>